<keyword evidence="2" id="KW-1185">Reference proteome</keyword>
<dbReference type="InterPro" id="IPR045720">
    <property type="entry name" value="DUF6074"/>
</dbReference>
<protein>
    <submittedName>
        <fullName evidence="1">Uncharacterized protein</fullName>
    </submittedName>
</protein>
<gene>
    <name evidence="1" type="ORF">IQ16_01769</name>
</gene>
<name>A0A562RX12_9BRAD</name>
<dbReference type="AlphaFoldDB" id="A0A562RX12"/>
<dbReference type="RefSeq" id="WP_145831392.1">
    <property type="nucleotide sequence ID" value="NZ_VLLA01000003.1"/>
</dbReference>
<evidence type="ECO:0000313" key="1">
    <source>
        <dbReference type="EMBL" id="TWI73631.1"/>
    </source>
</evidence>
<sequence length="83" mass="9523">MTARVHAFPLRRDRHLVARLSREMSRIGPDAVEHFLLDRLGMEWDRLEDIGVECSEIEAEIYEFAGELWARAFPNINNSPGAA</sequence>
<proteinExistence type="predicted"/>
<dbReference type="EMBL" id="VLLA01000003">
    <property type="protein sequence ID" value="TWI73631.1"/>
    <property type="molecule type" value="Genomic_DNA"/>
</dbReference>
<organism evidence="1 2">
    <name type="scientific">Bradyrhizobium huanghuaihaiense</name>
    <dbReference type="NCBI Taxonomy" id="990078"/>
    <lineage>
        <taxon>Bacteria</taxon>
        <taxon>Pseudomonadati</taxon>
        <taxon>Pseudomonadota</taxon>
        <taxon>Alphaproteobacteria</taxon>
        <taxon>Hyphomicrobiales</taxon>
        <taxon>Nitrobacteraceae</taxon>
        <taxon>Bradyrhizobium</taxon>
    </lineage>
</organism>
<dbReference type="Pfam" id="PF19551">
    <property type="entry name" value="DUF6074"/>
    <property type="match status" value="1"/>
</dbReference>
<comment type="caution">
    <text evidence="1">The sequence shown here is derived from an EMBL/GenBank/DDBJ whole genome shotgun (WGS) entry which is preliminary data.</text>
</comment>
<reference evidence="1 2" key="1">
    <citation type="journal article" date="2015" name="Stand. Genomic Sci.">
        <title>Genomic Encyclopedia of Bacterial and Archaeal Type Strains, Phase III: the genomes of soil and plant-associated and newly described type strains.</title>
        <authorList>
            <person name="Whitman W.B."/>
            <person name="Woyke T."/>
            <person name="Klenk H.P."/>
            <person name="Zhou Y."/>
            <person name="Lilburn T.G."/>
            <person name="Beck B.J."/>
            <person name="De Vos P."/>
            <person name="Vandamme P."/>
            <person name="Eisen J.A."/>
            <person name="Garrity G."/>
            <person name="Hugenholtz P."/>
            <person name="Kyrpides N.C."/>
        </authorList>
    </citation>
    <scope>NUCLEOTIDE SEQUENCE [LARGE SCALE GENOMIC DNA]</scope>
    <source>
        <strain evidence="1 2">CGMCC 1.10948</strain>
    </source>
</reference>
<accession>A0A562RX12</accession>
<dbReference type="Proteomes" id="UP000316291">
    <property type="component" value="Unassembled WGS sequence"/>
</dbReference>
<evidence type="ECO:0000313" key="2">
    <source>
        <dbReference type="Proteomes" id="UP000316291"/>
    </source>
</evidence>